<evidence type="ECO:0000313" key="2">
    <source>
        <dbReference type="Proteomes" id="UP000441754"/>
    </source>
</evidence>
<accession>A0A7K0EPR5</accession>
<reference evidence="1 2" key="1">
    <citation type="journal article" date="2018" name="Antonie Van Leeuwenhoek">
        <title>Larkinella terrae sp. nov., isolated from soil on Jeju Island, South Korea.</title>
        <authorList>
            <person name="Ten L.N."/>
            <person name="Jeon J."/>
            <person name="Park S.J."/>
            <person name="Park S."/>
            <person name="Lee S.Y."/>
            <person name="Kim M.K."/>
            <person name="Jung H.Y."/>
        </authorList>
    </citation>
    <scope>NUCLEOTIDE SEQUENCE [LARGE SCALE GENOMIC DNA]</scope>
    <source>
        <strain evidence="1 2">KCTC 52001</strain>
    </source>
</reference>
<dbReference type="EMBL" id="WJXZ01000013">
    <property type="protein sequence ID" value="MRS63799.1"/>
    <property type="molecule type" value="Genomic_DNA"/>
</dbReference>
<dbReference type="Proteomes" id="UP000441754">
    <property type="component" value="Unassembled WGS sequence"/>
</dbReference>
<comment type="caution">
    <text evidence="1">The sequence shown here is derived from an EMBL/GenBank/DDBJ whole genome shotgun (WGS) entry which is preliminary data.</text>
</comment>
<name>A0A7K0EPR5_9BACT</name>
<sequence length="97" mass="11211">MTLTEFNATLKNDKPAAGLHPVAEALWYDAKGNWEQAHNIAQSREGTRDYDRLHAYLHRREGDEWNAGYWYRRAGAAVFAGSLEEEWSELIRTFLAK</sequence>
<evidence type="ECO:0000313" key="1">
    <source>
        <dbReference type="EMBL" id="MRS63799.1"/>
    </source>
</evidence>
<keyword evidence="2" id="KW-1185">Reference proteome</keyword>
<organism evidence="1 2">
    <name type="scientific">Larkinella terrae</name>
    <dbReference type="NCBI Taxonomy" id="2025311"/>
    <lineage>
        <taxon>Bacteria</taxon>
        <taxon>Pseudomonadati</taxon>
        <taxon>Bacteroidota</taxon>
        <taxon>Cytophagia</taxon>
        <taxon>Cytophagales</taxon>
        <taxon>Spirosomataceae</taxon>
        <taxon>Larkinella</taxon>
    </lineage>
</organism>
<gene>
    <name evidence="1" type="ORF">GJJ30_21045</name>
</gene>
<dbReference type="AlphaFoldDB" id="A0A7K0EPR5"/>
<dbReference type="RefSeq" id="WP_154177168.1">
    <property type="nucleotide sequence ID" value="NZ_WJXZ01000013.1"/>
</dbReference>
<dbReference type="OrthoDB" id="370799at2"/>
<protein>
    <submittedName>
        <fullName evidence="1">Uncharacterized protein</fullName>
    </submittedName>
</protein>
<proteinExistence type="predicted"/>